<sequence length="93" mass="10124">MCLAYFTQPASAGILAGNLDGEPYPRAMTEQSILDLVLSNAIRFLIEGGLPLEIVEEDGQLRYFVEDRELDADQIMASARLLGMKGLTPHANG</sequence>
<evidence type="ECO:0000313" key="1">
    <source>
        <dbReference type="EMBL" id="GEP07033.1"/>
    </source>
</evidence>
<gene>
    <name evidence="2" type="ORF">GCM10007888_29960</name>
    <name evidence="1" type="ORF">MOX02_50710</name>
</gene>
<reference evidence="4" key="2">
    <citation type="journal article" date="2019" name="Int. J. Syst. Evol. Microbiol.">
        <title>The Global Catalogue of Microorganisms (GCM) 10K type strain sequencing project: providing services to taxonomists for standard genome sequencing and annotation.</title>
        <authorList>
            <consortium name="The Broad Institute Genomics Platform"/>
            <consortium name="The Broad Institute Genome Sequencing Center for Infectious Disease"/>
            <person name="Wu L."/>
            <person name="Ma J."/>
        </authorList>
    </citation>
    <scope>NUCLEOTIDE SEQUENCE [LARGE SCALE GENOMIC DNA]</scope>
    <source>
        <strain evidence="4">NBRC 107715</strain>
    </source>
</reference>
<keyword evidence="4" id="KW-1185">Reference proteome</keyword>
<protein>
    <submittedName>
        <fullName evidence="1">Uncharacterized protein</fullName>
    </submittedName>
</protein>
<evidence type="ECO:0000313" key="3">
    <source>
        <dbReference type="Proteomes" id="UP000321960"/>
    </source>
</evidence>
<organism evidence="1 3">
    <name type="scientific">Methylobacterium oxalidis</name>
    <dbReference type="NCBI Taxonomy" id="944322"/>
    <lineage>
        <taxon>Bacteria</taxon>
        <taxon>Pseudomonadati</taxon>
        <taxon>Pseudomonadota</taxon>
        <taxon>Alphaproteobacteria</taxon>
        <taxon>Hyphomicrobiales</taxon>
        <taxon>Methylobacteriaceae</taxon>
        <taxon>Methylobacterium</taxon>
    </lineage>
</organism>
<name>A0A512JAQ8_9HYPH</name>
<reference evidence="2" key="1">
    <citation type="journal article" date="2014" name="Int. J. Syst. Evol. Microbiol.">
        <title>Complete genome of a new Firmicutes species belonging to the dominant human colonic microbiota ('Ruminococcus bicirculans') reveals two chromosomes and a selective capacity to utilize plant glucans.</title>
        <authorList>
            <consortium name="NISC Comparative Sequencing Program"/>
            <person name="Wegmann U."/>
            <person name="Louis P."/>
            <person name="Goesmann A."/>
            <person name="Henrissat B."/>
            <person name="Duncan S.H."/>
            <person name="Flint H.J."/>
        </authorList>
    </citation>
    <scope>NUCLEOTIDE SEQUENCE</scope>
    <source>
        <strain evidence="2">NBRC 107715</strain>
    </source>
</reference>
<dbReference type="Proteomes" id="UP000321960">
    <property type="component" value="Unassembled WGS sequence"/>
</dbReference>
<reference evidence="2" key="4">
    <citation type="submission" date="2023-01" db="EMBL/GenBank/DDBJ databases">
        <title>Draft genome sequence of Methylobacterium oxalidis strain NBRC 107715.</title>
        <authorList>
            <person name="Sun Q."/>
            <person name="Mori K."/>
        </authorList>
    </citation>
    <scope>NUCLEOTIDE SEQUENCE</scope>
    <source>
        <strain evidence="2">NBRC 107715</strain>
    </source>
</reference>
<evidence type="ECO:0000313" key="4">
    <source>
        <dbReference type="Proteomes" id="UP001156856"/>
    </source>
</evidence>
<accession>A0A512JAQ8</accession>
<dbReference type="Proteomes" id="UP001156856">
    <property type="component" value="Unassembled WGS sequence"/>
</dbReference>
<dbReference type="AlphaFoldDB" id="A0A512JAQ8"/>
<dbReference type="EMBL" id="BSPK01000049">
    <property type="protein sequence ID" value="GLS64615.1"/>
    <property type="molecule type" value="Genomic_DNA"/>
</dbReference>
<reference evidence="1 3" key="3">
    <citation type="submission" date="2019-07" db="EMBL/GenBank/DDBJ databases">
        <title>Whole genome shotgun sequence of Methylobacterium oxalidis NBRC 107715.</title>
        <authorList>
            <person name="Hosoyama A."/>
            <person name="Uohara A."/>
            <person name="Ohji S."/>
            <person name="Ichikawa N."/>
        </authorList>
    </citation>
    <scope>NUCLEOTIDE SEQUENCE [LARGE SCALE GENOMIC DNA]</scope>
    <source>
        <strain evidence="1 3">NBRC 107715</strain>
    </source>
</reference>
<proteinExistence type="predicted"/>
<comment type="caution">
    <text evidence="1">The sequence shown here is derived from an EMBL/GenBank/DDBJ whole genome shotgun (WGS) entry which is preliminary data.</text>
</comment>
<dbReference type="EMBL" id="BJZU01000133">
    <property type="protein sequence ID" value="GEP07033.1"/>
    <property type="molecule type" value="Genomic_DNA"/>
</dbReference>
<evidence type="ECO:0000313" key="2">
    <source>
        <dbReference type="EMBL" id="GLS64615.1"/>
    </source>
</evidence>